<evidence type="ECO:0000313" key="1">
    <source>
        <dbReference type="EMBL" id="JAD28769.1"/>
    </source>
</evidence>
<name>A0A0A8YPU8_ARUDO</name>
<sequence length="36" mass="4484">MSEIEWLNSAFYGAFDFEICRRRGDHTRETRSWREM</sequence>
<dbReference type="EMBL" id="GBRH01269126">
    <property type="protein sequence ID" value="JAD28769.1"/>
    <property type="molecule type" value="Transcribed_RNA"/>
</dbReference>
<accession>A0A0A8YPU8</accession>
<organism evidence="1">
    <name type="scientific">Arundo donax</name>
    <name type="common">Giant reed</name>
    <name type="synonym">Donax arundinaceus</name>
    <dbReference type="NCBI Taxonomy" id="35708"/>
    <lineage>
        <taxon>Eukaryota</taxon>
        <taxon>Viridiplantae</taxon>
        <taxon>Streptophyta</taxon>
        <taxon>Embryophyta</taxon>
        <taxon>Tracheophyta</taxon>
        <taxon>Spermatophyta</taxon>
        <taxon>Magnoliopsida</taxon>
        <taxon>Liliopsida</taxon>
        <taxon>Poales</taxon>
        <taxon>Poaceae</taxon>
        <taxon>PACMAD clade</taxon>
        <taxon>Arundinoideae</taxon>
        <taxon>Arundineae</taxon>
        <taxon>Arundo</taxon>
    </lineage>
</organism>
<reference evidence="1" key="1">
    <citation type="submission" date="2014-09" db="EMBL/GenBank/DDBJ databases">
        <authorList>
            <person name="Magalhaes I.L.F."/>
            <person name="Oliveira U."/>
            <person name="Santos F.R."/>
            <person name="Vidigal T.H.D.A."/>
            <person name="Brescovit A.D."/>
            <person name="Santos A.J."/>
        </authorList>
    </citation>
    <scope>NUCLEOTIDE SEQUENCE</scope>
    <source>
        <tissue evidence="1">Shoot tissue taken approximately 20 cm above the soil surface</tissue>
    </source>
</reference>
<reference evidence="1" key="2">
    <citation type="journal article" date="2015" name="Data Brief">
        <title>Shoot transcriptome of the giant reed, Arundo donax.</title>
        <authorList>
            <person name="Barrero R.A."/>
            <person name="Guerrero F.D."/>
            <person name="Moolhuijzen P."/>
            <person name="Goolsby J.A."/>
            <person name="Tidwell J."/>
            <person name="Bellgard S.E."/>
            <person name="Bellgard M.I."/>
        </authorList>
    </citation>
    <scope>NUCLEOTIDE SEQUENCE</scope>
    <source>
        <tissue evidence="1">Shoot tissue taken approximately 20 cm above the soil surface</tissue>
    </source>
</reference>
<dbReference type="AlphaFoldDB" id="A0A0A8YPU8"/>
<proteinExistence type="predicted"/>
<protein>
    <submittedName>
        <fullName evidence="1">Uncharacterized protein</fullName>
    </submittedName>
</protein>